<comment type="similarity">
    <text evidence="7">Belongs to the binding-protein-dependent transport system permease family.</text>
</comment>
<dbReference type="PROSITE" id="PS50928">
    <property type="entry name" value="ABC_TM1"/>
    <property type="match status" value="1"/>
</dbReference>
<evidence type="ECO:0000313" key="10">
    <source>
        <dbReference type="EMBL" id="MBM9506187.1"/>
    </source>
</evidence>
<evidence type="ECO:0000256" key="2">
    <source>
        <dbReference type="ARBA" id="ARBA00022448"/>
    </source>
</evidence>
<feature type="transmembrane region" description="Helical" evidence="7">
    <location>
        <begin position="230"/>
        <end position="250"/>
    </location>
</feature>
<name>A0ABS2TSY8_9ACTN</name>
<feature type="compositionally biased region" description="Basic residues" evidence="8">
    <location>
        <begin position="11"/>
        <end position="26"/>
    </location>
</feature>
<evidence type="ECO:0000313" key="11">
    <source>
        <dbReference type="Proteomes" id="UP000749040"/>
    </source>
</evidence>
<keyword evidence="11" id="KW-1185">Reference proteome</keyword>
<dbReference type="InterPro" id="IPR000515">
    <property type="entry name" value="MetI-like"/>
</dbReference>
<keyword evidence="2 7" id="KW-0813">Transport</keyword>
<dbReference type="Proteomes" id="UP000749040">
    <property type="component" value="Unassembled WGS sequence"/>
</dbReference>
<feature type="transmembrane region" description="Helical" evidence="7">
    <location>
        <begin position="124"/>
        <end position="145"/>
    </location>
</feature>
<dbReference type="CDD" id="cd06261">
    <property type="entry name" value="TM_PBP2"/>
    <property type="match status" value="1"/>
</dbReference>
<evidence type="ECO:0000256" key="6">
    <source>
        <dbReference type="ARBA" id="ARBA00023136"/>
    </source>
</evidence>
<dbReference type="SUPFAM" id="SSF161098">
    <property type="entry name" value="MetI-like"/>
    <property type="match status" value="1"/>
</dbReference>
<proteinExistence type="inferred from homology"/>
<evidence type="ECO:0000259" key="9">
    <source>
        <dbReference type="PROSITE" id="PS50928"/>
    </source>
</evidence>
<dbReference type="InterPro" id="IPR035906">
    <property type="entry name" value="MetI-like_sf"/>
</dbReference>
<dbReference type="InterPro" id="IPR051393">
    <property type="entry name" value="ABC_transporter_permease"/>
</dbReference>
<comment type="caution">
    <text evidence="10">The sequence shown here is derived from an EMBL/GenBank/DDBJ whole genome shotgun (WGS) entry which is preliminary data.</text>
</comment>
<gene>
    <name evidence="10" type="ORF">ITX44_16840</name>
</gene>
<feature type="region of interest" description="Disordered" evidence="8">
    <location>
        <begin position="1"/>
        <end position="26"/>
    </location>
</feature>
<accession>A0ABS2TSY8</accession>
<evidence type="ECO:0000256" key="8">
    <source>
        <dbReference type="SAM" id="MobiDB-lite"/>
    </source>
</evidence>
<dbReference type="EMBL" id="JADKYB010000008">
    <property type="protein sequence ID" value="MBM9506187.1"/>
    <property type="molecule type" value="Genomic_DNA"/>
</dbReference>
<evidence type="ECO:0000256" key="4">
    <source>
        <dbReference type="ARBA" id="ARBA00022692"/>
    </source>
</evidence>
<feature type="transmembrane region" description="Helical" evidence="7">
    <location>
        <begin position="282"/>
        <end position="302"/>
    </location>
</feature>
<sequence length="313" mass="34937">MSSTPLAPGRPRTRRPHGPRPSHRPRRPRFNSAYLFILPSVLLIGVFIAEPIVQSGWMSLHDWTVGESHHKFVGLDNYTALYHDHRFWNALRVTVVYTAAVTAGQVLLGLAIASRLRRTTWYTALLRTAYFFPFIASLVVSGIVWKFLLDPQVGLVDAWLSKAGVTPPDWLQSTSLALPTVIAVGIWKNVGFTMIVLLASMQQIPPDLYEAAALDGAGPWQRFRHVTLPALRPALLFTTLIATVTGLQLFDLVFSMTSGGPIFHTESVVMYLYQKGFVEFRMGYASAVAWVLFVVILAVSALQLRLSRYRDAD</sequence>
<reference evidence="10 11" key="1">
    <citation type="submission" date="2021-01" db="EMBL/GenBank/DDBJ databases">
        <title>Streptomyces acididurans sp. nov., isolated from a peat swamp forest soil.</title>
        <authorList>
            <person name="Chantavorakit T."/>
            <person name="Duangmal K."/>
        </authorList>
    </citation>
    <scope>NUCLEOTIDE SEQUENCE [LARGE SCALE GENOMIC DNA]</scope>
    <source>
        <strain evidence="10 11">KK5PA1</strain>
    </source>
</reference>
<keyword evidence="5 7" id="KW-1133">Transmembrane helix</keyword>
<evidence type="ECO:0000256" key="3">
    <source>
        <dbReference type="ARBA" id="ARBA00022475"/>
    </source>
</evidence>
<keyword evidence="3" id="KW-1003">Cell membrane</keyword>
<dbReference type="RefSeq" id="WP_205358048.1">
    <property type="nucleotide sequence ID" value="NZ_JADKYB010000008.1"/>
</dbReference>
<evidence type="ECO:0000256" key="5">
    <source>
        <dbReference type="ARBA" id="ARBA00022989"/>
    </source>
</evidence>
<feature type="transmembrane region" description="Helical" evidence="7">
    <location>
        <begin position="90"/>
        <end position="112"/>
    </location>
</feature>
<dbReference type="PANTHER" id="PTHR30193">
    <property type="entry name" value="ABC TRANSPORTER PERMEASE PROTEIN"/>
    <property type="match status" value="1"/>
</dbReference>
<keyword evidence="6 7" id="KW-0472">Membrane</keyword>
<dbReference type="Pfam" id="PF00528">
    <property type="entry name" value="BPD_transp_1"/>
    <property type="match status" value="1"/>
</dbReference>
<organism evidence="10 11">
    <name type="scientific">Actinacidiphila acididurans</name>
    <dbReference type="NCBI Taxonomy" id="2784346"/>
    <lineage>
        <taxon>Bacteria</taxon>
        <taxon>Bacillati</taxon>
        <taxon>Actinomycetota</taxon>
        <taxon>Actinomycetes</taxon>
        <taxon>Kitasatosporales</taxon>
        <taxon>Streptomycetaceae</taxon>
        <taxon>Actinacidiphila</taxon>
    </lineage>
</organism>
<dbReference type="Gene3D" id="1.10.3720.10">
    <property type="entry name" value="MetI-like"/>
    <property type="match status" value="1"/>
</dbReference>
<feature type="domain" description="ABC transmembrane type-1" evidence="9">
    <location>
        <begin position="91"/>
        <end position="303"/>
    </location>
</feature>
<keyword evidence="4 7" id="KW-0812">Transmembrane</keyword>
<dbReference type="PANTHER" id="PTHR30193:SF37">
    <property type="entry name" value="INNER MEMBRANE ABC TRANSPORTER PERMEASE PROTEIN YCJO"/>
    <property type="match status" value="1"/>
</dbReference>
<comment type="subcellular location">
    <subcellularLocation>
        <location evidence="1 7">Cell membrane</location>
        <topology evidence="1 7">Multi-pass membrane protein</topology>
    </subcellularLocation>
</comment>
<evidence type="ECO:0000256" key="1">
    <source>
        <dbReference type="ARBA" id="ARBA00004651"/>
    </source>
</evidence>
<feature type="transmembrane region" description="Helical" evidence="7">
    <location>
        <begin position="176"/>
        <end position="199"/>
    </location>
</feature>
<evidence type="ECO:0000256" key="7">
    <source>
        <dbReference type="RuleBase" id="RU363032"/>
    </source>
</evidence>
<feature type="transmembrane region" description="Helical" evidence="7">
    <location>
        <begin position="33"/>
        <end position="53"/>
    </location>
</feature>
<protein>
    <submittedName>
        <fullName evidence="10">Sugar ABC transporter permease</fullName>
    </submittedName>
</protein>